<dbReference type="EnsemblPlants" id="MELO3C004521.2.1">
    <property type="protein sequence ID" value="MELO3C004521.2.1"/>
    <property type="gene ID" value="MELO3C004521.2"/>
</dbReference>
<reference evidence="2" key="1">
    <citation type="submission" date="2023-03" db="UniProtKB">
        <authorList>
            <consortium name="EnsemblPlants"/>
        </authorList>
    </citation>
    <scope>IDENTIFICATION</scope>
</reference>
<evidence type="ECO:0000256" key="1">
    <source>
        <dbReference type="SAM" id="MobiDB-lite"/>
    </source>
</evidence>
<name>A0A9I9CJH4_CUCME</name>
<feature type="compositionally biased region" description="Basic and acidic residues" evidence="1">
    <location>
        <begin position="62"/>
        <end position="73"/>
    </location>
</feature>
<dbReference type="Gramene" id="MELO3C004521.2.1">
    <property type="protein sequence ID" value="MELO3C004521.2.1"/>
    <property type="gene ID" value="MELO3C004521.2"/>
</dbReference>
<protein>
    <submittedName>
        <fullName evidence="2">Uncharacterized protein</fullName>
    </submittedName>
</protein>
<feature type="region of interest" description="Disordered" evidence="1">
    <location>
        <begin position="58"/>
        <end position="79"/>
    </location>
</feature>
<accession>A0A9I9CJH4</accession>
<sequence length="79" mass="9247">MVDSVTVLSKTRLQPNDDHPYLTPVKDSLWIGEEVFLPNKNLIEENKSKGYKWKFNKSWGESSKDQQKPDGKEKKNKRL</sequence>
<organism evidence="2">
    <name type="scientific">Cucumis melo</name>
    <name type="common">Muskmelon</name>
    <dbReference type="NCBI Taxonomy" id="3656"/>
    <lineage>
        <taxon>Eukaryota</taxon>
        <taxon>Viridiplantae</taxon>
        <taxon>Streptophyta</taxon>
        <taxon>Embryophyta</taxon>
        <taxon>Tracheophyta</taxon>
        <taxon>Spermatophyta</taxon>
        <taxon>Magnoliopsida</taxon>
        <taxon>eudicotyledons</taxon>
        <taxon>Gunneridae</taxon>
        <taxon>Pentapetalae</taxon>
        <taxon>rosids</taxon>
        <taxon>fabids</taxon>
        <taxon>Cucurbitales</taxon>
        <taxon>Cucurbitaceae</taxon>
        <taxon>Benincaseae</taxon>
        <taxon>Cucumis</taxon>
    </lineage>
</organism>
<dbReference type="AlphaFoldDB" id="A0A9I9CJH4"/>
<evidence type="ECO:0000313" key="2">
    <source>
        <dbReference type="EnsemblPlants" id="MELO3C004521.2.1"/>
    </source>
</evidence>
<proteinExistence type="predicted"/>